<dbReference type="Proteomes" id="UP000265431">
    <property type="component" value="Unassembled WGS sequence"/>
</dbReference>
<dbReference type="EMBL" id="QWGB01000014">
    <property type="protein sequence ID" value="RIJ20387.1"/>
    <property type="molecule type" value="Genomic_DNA"/>
</dbReference>
<accession>A0A399QS99</accession>
<reference evidence="1 2" key="1">
    <citation type="submission" date="2018-08" db="EMBL/GenBank/DDBJ databases">
        <title>Henriciella mobilis sp. nov., isolated from seawater.</title>
        <authorList>
            <person name="Cheng H."/>
            <person name="Wu Y.-H."/>
            <person name="Xu X.-W."/>
            <person name="Guo L.-L."/>
        </authorList>
    </citation>
    <scope>NUCLEOTIDE SEQUENCE [LARGE SCALE GENOMIC DNA]</scope>
    <source>
        <strain evidence="1 2">CCUG66934</strain>
    </source>
</reference>
<keyword evidence="2" id="KW-1185">Reference proteome</keyword>
<comment type="caution">
    <text evidence="1">The sequence shown here is derived from an EMBL/GenBank/DDBJ whole genome shotgun (WGS) entry which is preliminary data.</text>
</comment>
<proteinExistence type="predicted"/>
<dbReference type="InterPro" id="IPR021791">
    <property type="entry name" value="Phage_TAC_11"/>
</dbReference>
<sequence length="96" mass="9799">MNGARGEVALEIGGKRRVLCLTLGALAEIESVFGCASLAELQARMRGLSASELLRVVGILMKGGGEGVEPGELQRLNIRPAAAAAAVAETFHAGLG</sequence>
<name>A0A399QS99_9PROT</name>
<protein>
    <submittedName>
        <fullName evidence="1">Gene transfer agent family protein</fullName>
    </submittedName>
</protein>
<evidence type="ECO:0000313" key="1">
    <source>
        <dbReference type="EMBL" id="RIJ20387.1"/>
    </source>
</evidence>
<organism evidence="1 2">
    <name type="scientific">Henriciella barbarensis</name>
    <dbReference type="NCBI Taxonomy" id="86342"/>
    <lineage>
        <taxon>Bacteria</taxon>
        <taxon>Pseudomonadati</taxon>
        <taxon>Pseudomonadota</taxon>
        <taxon>Alphaproteobacteria</taxon>
        <taxon>Hyphomonadales</taxon>
        <taxon>Hyphomonadaceae</taxon>
        <taxon>Henriciella</taxon>
    </lineage>
</organism>
<evidence type="ECO:0000313" key="2">
    <source>
        <dbReference type="Proteomes" id="UP000265431"/>
    </source>
</evidence>
<dbReference type="AlphaFoldDB" id="A0A399QS99"/>
<dbReference type="OrthoDB" id="7206814at2"/>
<dbReference type="RefSeq" id="WP_119380704.1">
    <property type="nucleotide sequence ID" value="NZ_QWGB01000014.1"/>
</dbReference>
<dbReference type="Pfam" id="PF11836">
    <property type="entry name" value="Phage_TAC_11"/>
    <property type="match status" value="1"/>
</dbReference>
<gene>
    <name evidence="1" type="ORF">D1224_14775</name>
</gene>